<dbReference type="PATRIC" id="fig|1365964.3.peg.2267"/>
<name>A0A0L7CPG6_BIFBR</name>
<organism evidence="1 2">
    <name type="scientific">Bifidobacterium breve MCC 1114</name>
    <dbReference type="NCBI Taxonomy" id="1365964"/>
    <lineage>
        <taxon>Bacteria</taxon>
        <taxon>Bacillati</taxon>
        <taxon>Actinomycetota</taxon>
        <taxon>Actinomycetes</taxon>
        <taxon>Bifidobacteriales</taxon>
        <taxon>Bifidobacteriaceae</taxon>
        <taxon>Bifidobacterium</taxon>
    </lineage>
</organism>
<sequence length="45" mass="5086">MPQSYPSKPLTHGNPAFLISLAHLDSVRLAFWIGYNVLDSPMRDE</sequence>
<evidence type="ECO:0000313" key="1">
    <source>
        <dbReference type="EMBL" id="KOA61556.1"/>
    </source>
</evidence>
<evidence type="ECO:0000313" key="2">
    <source>
        <dbReference type="Proteomes" id="UP000036802"/>
    </source>
</evidence>
<gene>
    <name evidence="1" type="ORF">BBM1114_11200</name>
</gene>
<dbReference type="EMBL" id="AVQC01000032">
    <property type="protein sequence ID" value="KOA61556.1"/>
    <property type="molecule type" value="Genomic_DNA"/>
</dbReference>
<reference evidence="1 2" key="1">
    <citation type="journal article" date="2015" name="Int J Genomics">
        <title>Comparative Genomics Revealed Genetic Diversity and Species/Strain-Level Differences in Carbohydrate Metabolism of Three Probiotic Bifidobacterial Species.</title>
        <authorList>
            <person name="Odamaki T."/>
            <person name="Horigome A."/>
            <person name="Sugahara H."/>
            <person name="Hashikura N."/>
            <person name="Minami J."/>
            <person name="Xiao J.Z."/>
            <person name="Abe F."/>
        </authorList>
    </citation>
    <scope>NUCLEOTIDE SEQUENCE [LARGE SCALE GENOMIC DNA]</scope>
    <source>
        <strain evidence="1 2">MCC 1114</strain>
    </source>
</reference>
<protein>
    <submittedName>
        <fullName evidence="1">Uncharacterized protein</fullName>
    </submittedName>
</protein>
<dbReference type="AlphaFoldDB" id="A0A0L7CPG6"/>
<proteinExistence type="predicted"/>
<accession>A0A0L7CPG6</accession>
<dbReference type="Proteomes" id="UP000036802">
    <property type="component" value="Unassembled WGS sequence"/>
</dbReference>
<comment type="caution">
    <text evidence="1">The sequence shown here is derived from an EMBL/GenBank/DDBJ whole genome shotgun (WGS) entry which is preliminary data.</text>
</comment>